<dbReference type="GO" id="GO:0000976">
    <property type="term" value="F:transcription cis-regulatory region binding"/>
    <property type="evidence" value="ECO:0007669"/>
    <property type="project" value="TreeGrafter"/>
</dbReference>
<dbReference type="PROSITE" id="PS50048">
    <property type="entry name" value="ZN2_CY6_FUNGAL_2"/>
    <property type="match status" value="1"/>
</dbReference>
<dbReference type="SMART" id="SM00066">
    <property type="entry name" value="GAL4"/>
    <property type="match status" value="1"/>
</dbReference>
<accession>V5FZH0</accession>
<feature type="domain" description="Zn(2)-C6 fungal-type" evidence="7">
    <location>
        <begin position="56"/>
        <end position="86"/>
    </location>
</feature>
<comment type="caution">
    <text evidence="8">The sequence shown here is derived from an EMBL/GenBank/DDBJ whole genome shotgun (WGS) entry which is preliminary data.</text>
</comment>
<evidence type="ECO:0000256" key="3">
    <source>
        <dbReference type="ARBA" id="ARBA00023125"/>
    </source>
</evidence>
<dbReference type="GO" id="GO:0000981">
    <property type="term" value="F:DNA-binding transcription factor activity, RNA polymerase II-specific"/>
    <property type="evidence" value="ECO:0007669"/>
    <property type="project" value="InterPro"/>
</dbReference>
<evidence type="ECO:0000256" key="1">
    <source>
        <dbReference type="ARBA" id="ARBA00004123"/>
    </source>
</evidence>
<feature type="compositionally biased region" description="Basic and acidic residues" evidence="6">
    <location>
        <begin position="24"/>
        <end position="37"/>
    </location>
</feature>
<dbReference type="PANTHER" id="PTHR31845">
    <property type="entry name" value="FINGER DOMAIN PROTEIN, PUTATIVE-RELATED"/>
    <property type="match status" value="1"/>
</dbReference>
<dbReference type="CDD" id="cd12148">
    <property type="entry name" value="fungal_TF_MHR"/>
    <property type="match status" value="1"/>
</dbReference>
<organism evidence="8 9">
    <name type="scientific">Byssochlamys spectabilis (strain No. 5 / NBRC 109023)</name>
    <name type="common">Paecilomyces variotii</name>
    <dbReference type="NCBI Taxonomy" id="1356009"/>
    <lineage>
        <taxon>Eukaryota</taxon>
        <taxon>Fungi</taxon>
        <taxon>Dikarya</taxon>
        <taxon>Ascomycota</taxon>
        <taxon>Pezizomycotina</taxon>
        <taxon>Eurotiomycetes</taxon>
        <taxon>Eurotiomycetidae</taxon>
        <taxon>Eurotiales</taxon>
        <taxon>Thermoascaceae</taxon>
        <taxon>Paecilomyces</taxon>
    </lineage>
</organism>
<evidence type="ECO:0000256" key="2">
    <source>
        <dbReference type="ARBA" id="ARBA00023015"/>
    </source>
</evidence>
<keyword evidence="9" id="KW-1185">Reference proteome</keyword>
<dbReference type="eggNOG" id="ENOG502QPVP">
    <property type="taxonomic scope" value="Eukaryota"/>
</dbReference>
<reference evidence="9" key="1">
    <citation type="journal article" date="2014" name="Genome Announc.">
        <title>Draft genome sequence of the formaldehyde-resistant fungus Byssochlamys spectabilis No. 5 (anamorph Paecilomyces variotii No. 5) (NBRC109023).</title>
        <authorList>
            <person name="Oka T."/>
            <person name="Ekino K."/>
            <person name="Fukuda K."/>
            <person name="Nomura Y."/>
        </authorList>
    </citation>
    <scope>NUCLEOTIDE SEQUENCE [LARGE SCALE GENOMIC DNA]</scope>
    <source>
        <strain evidence="9">No. 5 / NBRC 109023</strain>
    </source>
</reference>
<dbReference type="Gene3D" id="4.10.240.10">
    <property type="entry name" value="Zn(2)-C6 fungal-type DNA-binding domain"/>
    <property type="match status" value="1"/>
</dbReference>
<dbReference type="InterPro" id="IPR001138">
    <property type="entry name" value="Zn2Cys6_DnaBD"/>
</dbReference>
<protein>
    <recommendedName>
        <fullName evidence="7">Zn(2)-C6 fungal-type domain-containing protein</fullName>
    </recommendedName>
</protein>
<feature type="compositionally biased region" description="Polar residues" evidence="6">
    <location>
        <begin position="113"/>
        <end position="124"/>
    </location>
</feature>
<dbReference type="AlphaFoldDB" id="V5FZH0"/>
<proteinExistence type="predicted"/>
<dbReference type="OrthoDB" id="3163292at2759"/>
<dbReference type="EMBL" id="BAUL01000201">
    <property type="protein sequence ID" value="GAD97478.1"/>
    <property type="molecule type" value="Genomic_DNA"/>
</dbReference>
<gene>
    <name evidence="8" type="ORF">PVAR5_6154</name>
</gene>
<dbReference type="GO" id="GO:0005634">
    <property type="term" value="C:nucleus"/>
    <property type="evidence" value="ECO:0007669"/>
    <property type="project" value="UniProtKB-SubCell"/>
</dbReference>
<dbReference type="SUPFAM" id="SSF57701">
    <property type="entry name" value="Zn2/Cys6 DNA-binding domain"/>
    <property type="match status" value="1"/>
</dbReference>
<evidence type="ECO:0000256" key="6">
    <source>
        <dbReference type="SAM" id="MobiDB-lite"/>
    </source>
</evidence>
<dbReference type="Proteomes" id="UP000018001">
    <property type="component" value="Unassembled WGS sequence"/>
</dbReference>
<dbReference type="CDD" id="cd00067">
    <property type="entry name" value="GAL4"/>
    <property type="match status" value="1"/>
</dbReference>
<sequence>MYSNEPVRAERGPSANRAGQETEAQEREDGGSMHFSHEQTQTMPSPPTHHKRTRIACKPCRQNKIRCGMRSPPCARCVRLEIECIVQPHFRRSNQRDRVRQSESHVIQETHQEPTSPSDNQARNNDADEAVHPARSEKSVMPDLTAPAGRREHSRGHPNDEPPVYTLGSVTLDAVQADQLLRIFVRKYHPMLPFLDDTRDAADYHAASRLLFWSIMAVAARHFDTDITLLPRLTVVLSELFHETVLSHSVSVAQVQALIVLVTWPLPNHRLRTDNSLLYANIALTGAMQLGLHMPGYEHEYTASHDRMPPSSAKIFEGSLTWVAAVILSQSLSTDLGLAPIAPTMIDGLTSRLPLEIPPTLEQYLVIQEYSHRATQTLLQASQSPPDPLAFFSKLASLERSFDTLQEDLGTELSFVNTLRLAAARLHLQSMYFLPQTSQQRQERRDGLLRAYTTAASLITTAISHKDSLEDLLYAPAEVPRMIFAAALVVFRVSNSSYADMLGPHSAASSGRALSSMACFAIHRCSVQRGENKDLAARMVDMLGIIWRCAEADARLLHQEPVVQVSSRMGAGVVFDCLDIWRRYKAGREPQYPPTPQRSCTTGQESRVDHVLGPSAALEGASLDGALPEGLDMVAPGTFDEDLAWNFPASLDPSPEDWGVYGLV</sequence>
<feature type="compositionally biased region" description="Basic and acidic residues" evidence="6">
    <location>
        <begin position="94"/>
        <end position="112"/>
    </location>
</feature>
<keyword evidence="5" id="KW-0539">Nucleus</keyword>
<dbReference type="HOGENOM" id="CLU_011455_4_2_1"/>
<evidence type="ECO:0000259" key="7">
    <source>
        <dbReference type="PROSITE" id="PS50048"/>
    </source>
</evidence>
<dbReference type="InParanoid" id="V5FZH0"/>
<dbReference type="InterPro" id="IPR051089">
    <property type="entry name" value="prtT"/>
</dbReference>
<feature type="compositionally biased region" description="Basic and acidic residues" evidence="6">
    <location>
        <begin position="149"/>
        <end position="160"/>
    </location>
</feature>
<feature type="region of interest" description="Disordered" evidence="6">
    <location>
        <begin position="93"/>
        <end position="162"/>
    </location>
</feature>
<name>V5FZH0_BYSSN</name>
<dbReference type="PANTHER" id="PTHR31845:SF21">
    <property type="entry name" value="REGULATORY PROTEIN LEU3"/>
    <property type="match status" value="1"/>
</dbReference>
<dbReference type="Pfam" id="PF00172">
    <property type="entry name" value="Zn_clus"/>
    <property type="match status" value="1"/>
</dbReference>
<feature type="region of interest" description="Disordered" evidence="6">
    <location>
        <begin position="1"/>
        <end position="53"/>
    </location>
</feature>
<evidence type="ECO:0000256" key="5">
    <source>
        <dbReference type="ARBA" id="ARBA00023242"/>
    </source>
</evidence>
<comment type="subcellular location">
    <subcellularLocation>
        <location evidence="1">Nucleus</location>
    </subcellularLocation>
</comment>
<keyword evidence="2" id="KW-0805">Transcription regulation</keyword>
<keyword evidence="4" id="KW-0804">Transcription</keyword>
<evidence type="ECO:0000256" key="4">
    <source>
        <dbReference type="ARBA" id="ARBA00023163"/>
    </source>
</evidence>
<dbReference type="PROSITE" id="PS00463">
    <property type="entry name" value="ZN2_CY6_FUNGAL_1"/>
    <property type="match status" value="1"/>
</dbReference>
<evidence type="ECO:0000313" key="9">
    <source>
        <dbReference type="Proteomes" id="UP000018001"/>
    </source>
</evidence>
<feature type="compositionally biased region" description="Basic and acidic residues" evidence="6">
    <location>
        <begin position="125"/>
        <end position="140"/>
    </location>
</feature>
<dbReference type="InterPro" id="IPR036864">
    <property type="entry name" value="Zn2-C6_fun-type_DNA-bd_sf"/>
</dbReference>
<dbReference type="GO" id="GO:0008270">
    <property type="term" value="F:zinc ion binding"/>
    <property type="evidence" value="ECO:0007669"/>
    <property type="project" value="InterPro"/>
</dbReference>
<evidence type="ECO:0000313" key="8">
    <source>
        <dbReference type="EMBL" id="GAD97478.1"/>
    </source>
</evidence>
<keyword evidence="3" id="KW-0238">DNA-binding</keyword>